<dbReference type="OrthoDB" id="252105at2759"/>
<sequence length="154" mass="17383">MGAGRWGGILQRKLLAALRVRAPLLPEKPIPTSSPSNAKAAAAPSTSRQWNTSANVARTPYGEQINHYIQDLEAHFKNSGEAVLSAQQSVERFLYLQAKSREEHRREYLLTFLPLVFILLLFMREQINRSCAEQTQLALREHADKCSSLKRVVL</sequence>
<reference evidence="2 3" key="1">
    <citation type="journal article" date="2018" name="BMC Genomics">
        <title>Genomic comparison of Trypanosoma conorhini and Trypanosoma rangeli to Trypanosoma cruzi strains of high and low virulence.</title>
        <authorList>
            <person name="Bradwell K.R."/>
            <person name="Koparde V.N."/>
            <person name="Matveyev A.V."/>
            <person name="Serrano M.G."/>
            <person name="Alves J.M."/>
            <person name="Parikh H."/>
            <person name="Huang B."/>
            <person name="Lee V."/>
            <person name="Espinosa-Alvarez O."/>
            <person name="Ortiz P.A."/>
            <person name="Costa-Martins A.G."/>
            <person name="Teixeira M.M."/>
            <person name="Buck G.A."/>
        </authorList>
    </citation>
    <scope>NUCLEOTIDE SEQUENCE [LARGE SCALE GENOMIC DNA]</scope>
    <source>
        <strain evidence="2 3">025E</strain>
    </source>
</reference>
<proteinExistence type="predicted"/>
<evidence type="ECO:0000256" key="1">
    <source>
        <dbReference type="SAM" id="MobiDB-lite"/>
    </source>
</evidence>
<feature type="compositionally biased region" description="Low complexity" evidence="1">
    <location>
        <begin position="28"/>
        <end position="47"/>
    </location>
</feature>
<dbReference type="AlphaFoldDB" id="A0A422PQ04"/>
<protein>
    <submittedName>
        <fullName evidence="2">Uncharacterized protein</fullName>
    </submittedName>
</protein>
<evidence type="ECO:0000313" key="2">
    <source>
        <dbReference type="EMBL" id="RNF19826.1"/>
    </source>
</evidence>
<dbReference type="Proteomes" id="UP000284403">
    <property type="component" value="Unassembled WGS sequence"/>
</dbReference>
<dbReference type="EMBL" id="MKKU01000195">
    <property type="protein sequence ID" value="RNF19826.1"/>
    <property type="molecule type" value="Genomic_DNA"/>
</dbReference>
<dbReference type="GeneID" id="40317676"/>
<keyword evidence="3" id="KW-1185">Reference proteome</keyword>
<gene>
    <name evidence="2" type="ORF">Tco025E_04065</name>
</gene>
<comment type="caution">
    <text evidence="2">The sequence shown here is derived from an EMBL/GenBank/DDBJ whole genome shotgun (WGS) entry which is preliminary data.</text>
</comment>
<dbReference type="RefSeq" id="XP_029228982.1">
    <property type="nucleotide sequence ID" value="XM_029370978.1"/>
</dbReference>
<feature type="region of interest" description="Disordered" evidence="1">
    <location>
        <begin position="28"/>
        <end position="53"/>
    </location>
</feature>
<accession>A0A422PQ04</accession>
<evidence type="ECO:0000313" key="3">
    <source>
        <dbReference type="Proteomes" id="UP000284403"/>
    </source>
</evidence>
<organism evidence="2 3">
    <name type="scientific">Trypanosoma conorhini</name>
    <dbReference type="NCBI Taxonomy" id="83891"/>
    <lineage>
        <taxon>Eukaryota</taxon>
        <taxon>Discoba</taxon>
        <taxon>Euglenozoa</taxon>
        <taxon>Kinetoplastea</taxon>
        <taxon>Metakinetoplastina</taxon>
        <taxon>Trypanosomatida</taxon>
        <taxon>Trypanosomatidae</taxon>
        <taxon>Trypanosoma</taxon>
    </lineage>
</organism>
<name>A0A422PQ04_9TRYP</name>